<gene>
    <name evidence="1" type="ORF">O6H91_06G025900</name>
</gene>
<evidence type="ECO:0000313" key="2">
    <source>
        <dbReference type="Proteomes" id="UP001162992"/>
    </source>
</evidence>
<keyword evidence="2" id="KW-1185">Reference proteome</keyword>
<sequence>MATIDQGSLELSPTWAIALVCAIFVIASLAAERGIHYVGKWLRGRDLKSLNRALDKMKEELMLLGFISLLLTVFQPVVVGICMPRSYVNHMLPCKLNKAEYFSYGSEGFAAPEGPARKLLTHKILTEGQASLGRILLSASTSSTCIEKGKVPFLSVEALHQLHIFIFAMAVLHVFYSCLTMLLGRIKVHSWNTWEKEARSEQFDYIEAILGPEFVQKHAKRPWSSSVVLSWMVSFLRQFGRSVTRADYLTLRMGFINNHKTNPKFDFHKYVNRVLQDDFKRVVGIRGYLWAFLIIFLLLNVKGWHTYFWIAFIPLILVLVIGTKLQHIITTLAFEIASAQNEMASGGSVQPRDELFWFHHPELILPLLHFVLFQNAFELTFFIWNWATFGFSTCFMDNHVLVIVRLVIGVIVQVLCSYSTLPLYALVTQMGSRYKAAIFKEHIATALTDLHERIKNRKRDKHGSVHMDDTIHSQEGSKGLHSEGSSQQGEFGKHNVLQGKTDLKISLITGGETQHSEQKESSQQCEFGKHNVVQGKTDVEISLITGAETQNSEQKEMTELQKRYISNNLLHKVLQKRDSGATM</sequence>
<reference evidence="2" key="1">
    <citation type="journal article" date="2024" name="Proc. Natl. Acad. Sci. U.S.A.">
        <title>Extraordinary preservation of gene collinearity over three hundred million years revealed in homosporous lycophytes.</title>
        <authorList>
            <person name="Li C."/>
            <person name="Wickell D."/>
            <person name="Kuo L.Y."/>
            <person name="Chen X."/>
            <person name="Nie B."/>
            <person name="Liao X."/>
            <person name="Peng D."/>
            <person name="Ji J."/>
            <person name="Jenkins J."/>
            <person name="Williams M."/>
            <person name="Shu S."/>
            <person name="Plott C."/>
            <person name="Barry K."/>
            <person name="Rajasekar S."/>
            <person name="Grimwood J."/>
            <person name="Han X."/>
            <person name="Sun S."/>
            <person name="Hou Z."/>
            <person name="He W."/>
            <person name="Dai G."/>
            <person name="Sun C."/>
            <person name="Schmutz J."/>
            <person name="Leebens-Mack J.H."/>
            <person name="Li F.W."/>
            <person name="Wang L."/>
        </authorList>
    </citation>
    <scope>NUCLEOTIDE SEQUENCE [LARGE SCALE GENOMIC DNA]</scope>
    <source>
        <strain evidence="2">cv. PW_Plant_1</strain>
    </source>
</reference>
<protein>
    <submittedName>
        <fullName evidence="1">Uncharacterized protein</fullName>
    </submittedName>
</protein>
<dbReference type="Proteomes" id="UP001162992">
    <property type="component" value="Chromosome 6"/>
</dbReference>
<proteinExistence type="predicted"/>
<organism evidence="1 2">
    <name type="scientific">Diphasiastrum complanatum</name>
    <name type="common">Issler's clubmoss</name>
    <name type="synonym">Lycopodium complanatum</name>
    <dbReference type="NCBI Taxonomy" id="34168"/>
    <lineage>
        <taxon>Eukaryota</taxon>
        <taxon>Viridiplantae</taxon>
        <taxon>Streptophyta</taxon>
        <taxon>Embryophyta</taxon>
        <taxon>Tracheophyta</taxon>
        <taxon>Lycopodiopsida</taxon>
        <taxon>Lycopodiales</taxon>
        <taxon>Lycopodiaceae</taxon>
        <taxon>Lycopodioideae</taxon>
        <taxon>Diphasiastrum</taxon>
    </lineage>
</organism>
<evidence type="ECO:0000313" key="1">
    <source>
        <dbReference type="EMBL" id="KAJ7551729.1"/>
    </source>
</evidence>
<comment type="caution">
    <text evidence="1">The sequence shown here is derived from an EMBL/GenBank/DDBJ whole genome shotgun (WGS) entry which is preliminary data.</text>
</comment>
<dbReference type="EMBL" id="CM055097">
    <property type="protein sequence ID" value="KAJ7551729.1"/>
    <property type="molecule type" value="Genomic_DNA"/>
</dbReference>
<name>A0ACC2DBM8_DIPCM</name>
<accession>A0ACC2DBM8</accession>